<dbReference type="InterPro" id="IPR004090">
    <property type="entry name" value="Chemotax_Me-accpt_rcpt"/>
</dbReference>
<organism evidence="9 10">
    <name type="scientific">Azohydromonas lata</name>
    <dbReference type="NCBI Taxonomy" id="45677"/>
    <lineage>
        <taxon>Bacteria</taxon>
        <taxon>Pseudomonadati</taxon>
        <taxon>Pseudomonadota</taxon>
        <taxon>Betaproteobacteria</taxon>
        <taxon>Burkholderiales</taxon>
        <taxon>Sphaerotilaceae</taxon>
        <taxon>Azohydromonas</taxon>
    </lineage>
</organism>
<dbReference type="PROSITE" id="PS50111">
    <property type="entry name" value="CHEMOTAXIS_TRANSDUC_2"/>
    <property type="match status" value="1"/>
</dbReference>
<dbReference type="Pfam" id="PF00672">
    <property type="entry name" value="HAMP"/>
    <property type="match status" value="1"/>
</dbReference>
<gene>
    <name evidence="9" type="ORF">SM757_12505</name>
</gene>
<dbReference type="PANTHER" id="PTHR43531">
    <property type="entry name" value="PROTEIN ICFG"/>
    <property type="match status" value="1"/>
</dbReference>
<feature type="region of interest" description="Disordered" evidence="5">
    <location>
        <begin position="544"/>
        <end position="582"/>
    </location>
</feature>
<dbReference type="PRINTS" id="PR00260">
    <property type="entry name" value="CHEMTRNSDUCR"/>
</dbReference>
<accession>A0ABU5IE51</accession>
<keyword evidence="10" id="KW-1185">Reference proteome</keyword>
<dbReference type="Gene3D" id="1.10.287.950">
    <property type="entry name" value="Methyl-accepting chemotaxis protein"/>
    <property type="match status" value="1"/>
</dbReference>
<sequence length="582" mass="61602">MSNFKLSTRLFLGFGLVLALLAVIVGTSAWQMSKLADNSTFYAVNLVPSYQEQDKVVMELGNFRRFEYRHILSNTTSQMDELETRIDGVRKRINDSLDLYAKNLVADDEDKRLLLQAKTAIDAYIAVWDTKLKATSRQTVNDPAQRAQATAIAIGASAKAYEEAFTAVRTWFDYNVKLSSDQAKVADNTYTSAKAMLFALGALAAALGIGAAVVITKSITRPVGEAVQVAQAVAAGDLNVRIDTTAKDETGQLLAALKDMAEKLSQVVGTVRNGSDSVATASAEIAQGNQDLSGRTEEQASALEETAATMEQLGSTVRHNADSAAQANQLAQAAAGVALQGGNVVNEVVSTMQGISESSRKIGDIIGVIDGIAFQTNILALNAAVEAARAGEQGRGFAVVAGEVRTLAQRSAEAAKEIKALIMRNVEQVEQGTSQVDQAGKTMDEIVSSIKRVSDIVGEISSATTEQSNGIQQVGETVSQMDQVTQQNAALVEQSAAAAESLKHQAQQLVQAVSFFKLSGGAALGRPSTMAEARPIAMQAVQRAKASSQRHSSPARNAASEVVPASRGRAVAQADSEEWTSF</sequence>
<keyword evidence="1" id="KW-0488">Methylation</keyword>
<dbReference type="PROSITE" id="PS50885">
    <property type="entry name" value="HAMP"/>
    <property type="match status" value="1"/>
</dbReference>
<keyword evidence="4" id="KW-0175">Coiled coil</keyword>
<keyword evidence="6" id="KW-0812">Transmembrane</keyword>
<evidence type="ECO:0000256" key="1">
    <source>
        <dbReference type="ARBA" id="ARBA00022481"/>
    </source>
</evidence>
<feature type="domain" description="HAMP" evidence="8">
    <location>
        <begin position="217"/>
        <end position="269"/>
    </location>
</feature>
<evidence type="ECO:0000256" key="4">
    <source>
        <dbReference type="SAM" id="Coils"/>
    </source>
</evidence>
<dbReference type="SMART" id="SM00283">
    <property type="entry name" value="MA"/>
    <property type="match status" value="1"/>
</dbReference>
<dbReference type="CDD" id="cd11386">
    <property type="entry name" value="MCP_signal"/>
    <property type="match status" value="1"/>
</dbReference>
<evidence type="ECO:0000256" key="2">
    <source>
        <dbReference type="ARBA" id="ARBA00029447"/>
    </source>
</evidence>
<dbReference type="Pfam" id="PF00015">
    <property type="entry name" value="MCPsignal"/>
    <property type="match status" value="1"/>
</dbReference>
<keyword evidence="6" id="KW-1133">Transmembrane helix</keyword>
<evidence type="ECO:0000259" key="7">
    <source>
        <dbReference type="PROSITE" id="PS50111"/>
    </source>
</evidence>
<dbReference type="PANTHER" id="PTHR43531:SF14">
    <property type="entry name" value="METHYL-ACCEPTING CHEMOTAXIS PROTEIN I-RELATED"/>
    <property type="match status" value="1"/>
</dbReference>
<dbReference type="CDD" id="cd06225">
    <property type="entry name" value="HAMP"/>
    <property type="match status" value="1"/>
</dbReference>
<dbReference type="Pfam" id="PF12729">
    <property type="entry name" value="4HB_MCP_1"/>
    <property type="match status" value="1"/>
</dbReference>
<dbReference type="InterPro" id="IPR003660">
    <property type="entry name" value="HAMP_dom"/>
</dbReference>
<evidence type="ECO:0000259" key="8">
    <source>
        <dbReference type="PROSITE" id="PS50885"/>
    </source>
</evidence>
<evidence type="ECO:0000256" key="5">
    <source>
        <dbReference type="SAM" id="MobiDB-lite"/>
    </source>
</evidence>
<dbReference type="EMBL" id="JAXOJX010000018">
    <property type="protein sequence ID" value="MDZ5457392.1"/>
    <property type="molecule type" value="Genomic_DNA"/>
</dbReference>
<keyword evidence="6" id="KW-0472">Membrane</keyword>
<feature type="domain" description="Methyl-accepting transducer" evidence="7">
    <location>
        <begin position="274"/>
        <end position="503"/>
    </location>
</feature>
<dbReference type="Proteomes" id="UP001293718">
    <property type="component" value="Unassembled WGS sequence"/>
</dbReference>
<reference evidence="9 10" key="1">
    <citation type="submission" date="2023-11" db="EMBL/GenBank/DDBJ databases">
        <title>Draft genome of Azohydromonas lata strain H1 (DSM1123), a polyhydroxyalkanoate producer.</title>
        <authorList>
            <person name="Traversa D."/>
            <person name="D'Addabbo P."/>
            <person name="Pazzani C."/>
            <person name="Manzari C."/>
            <person name="Chiara M."/>
            <person name="Scrascia M."/>
        </authorList>
    </citation>
    <scope>NUCLEOTIDE SEQUENCE [LARGE SCALE GENOMIC DNA]</scope>
    <source>
        <strain evidence="9 10">H1</strain>
    </source>
</reference>
<feature type="coiled-coil region" evidence="4">
    <location>
        <begin position="72"/>
        <end position="99"/>
    </location>
</feature>
<evidence type="ECO:0000313" key="10">
    <source>
        <dbReference type="Proteomes" id="UP001293718"/>
    </source>
</evidence>
<dbReference type="InterPro" id="IPR004089">
    <property type="entry name" value="MCPsignal_dom"/>
</dbReference>
<evidence type="ECO:0000313" key="9">
    <source>
        <dbReference type="EMBL" id="MDZ5457392.1"/>
    </source>
</evidence>
<protein>
    <submittedName>
        <fullName evidence="9">Methyl-accepting chemotaxis protein</fullName>
    </submittedName>
</protein>
<keyword evidence="3" id="KW-0807">Transducer</keyword>
<proteinExistence type="inferred from homology"/>
<feature type="transmembrane region" description="Helical" evidence="6">
    <location>
        <begin position="195"/>
        <end position="215"/>
    </location>
</feature>
<dbReference type="InterPro" id="IPR051310">
    <property type="entry name" value="MCP_chemotaxis"/>
</dbReference>
<dbReference type="RefSeq" id="WP_322465711.1">
    <property type="nucleotide sequence ID" value="NZ_JAXOJX010000018.1"/>
</dbReference>
<feature type="compositionally biased region" description="Polar residues" evidence="5">
    <location>
        <begin position="545"/>
        <end position="555"/>
    </location>
</feature>
<evidence type="ECO:0000256" key="3">
    <source>
        <dbReference type="PROSITE-ProRule" id="PRU00284"/>
    </source>
</evidence>
<dbReference type="SMART" id="SM00304">
    <property type="entry name" value="HAMP"/>
    <property type="match status" value="1"/>
</dbReference>
<name>A0ABU5IE51_9BURK</name>
<evidence type="ECO:0000256" key="6">
    <source>
        <dbReference type="SAM" id="Phobius"/>
    </source>
</evidence>
<comment type="similarity">
    <text evidence="2">Belongs to the methyl-accepting chemotaxis (MCP) protein family.</text>
</comment>
<dbReference type="InterPro" id="IPR024478">
    <property type="entry name" value="HlyB_4HB_MCP"/>
</dbReference>
<comment type="caution">
    <text evidence="9">The sequence shown here is derived from an EMBL/GenBank/DDBJ whole genome shotgun (WGS) entry which is preliminary data.</text>
</comment>
<dbReference type="SUPFAM" id="SSF58104">
    <property type="entry name" value="Methyl-accepting chemotaxis protein (MCP) signaling domain"/>
    <property type="match status" value="1"/>
</dbReference>